<dbReference type="Proteomes" id="UP000260640">
    <property type="component" value="Unassembled WGS sequence"/>
</dbReference>
<evidence type="ECO:0000313" key="6">
    <source>
        <dbReference type="Proteomes" id="UP000583639"/>
    </source>
</evidence>
<dbReference type="Pfam" id="PF13102">
    <property type="entry name" value="Phage_int_SAM_5"/>
    <property type="match status" value="1"/>
</dbReference>
<comment type="caution">
    <text evidence="4">The sequence shown here is derived from an EMBL/GenBank/DDBJ whole genome shotgun (WGS) entry which is preliminary data.</text>
</comment>
<evidence type="ECO:0000313" key="3">
    <source>
        <dbReference type="EMBL" id="NMW39707.1"/>
    </source>
</evidence>
<organism evidence="4 5">
    <name type="scientific">Phocaeicola vulgatus</name>
    <name type="common">Bacteroides vulgatus</name>
    <dbReference type="NCBI Taxonomy" id="821"/>
    <lineage>
        <taxon>Bacteria</taxon>
        <taxon>Pseudomonadati</taxon>
        <taxon>Bacteroidota</taxon>
        <taxon>Bacteroidia</taxon>
        <taxon>Bacteroidales</taxon>
        <taxon>Bacteroidaceae</taxon>
        <taxon>Phocaeicola</taxon>
    </lineage>
</organism>
<dbReference type="EMBL" id="JABDSI010000093">
    <property type="protein sequence ID" value="NMW39707.1"/>
    <property type="molecule type" value="Genomic_DNA"/>
</dbReference>
<name>A0A3E4JHN1_PHOVU</name>
<keyword evidence="1" id="KW-0238">DNA-binding</keyword>
<dbReference type="InterPro" id="IPR025269">
    <property type="entry name" value="SAM-like_dom"/>
</dbReference>
<evidence type="ECO:0000256" key="1">
    <source>
        <dbReference type="ARBA" id="ARBA00023125"/>
    </source>
</evidence>
<reference evidence="4 5" key="1">
    <citation type="submission" date="2018-08" db="EMBL/GenBank/DDBJ databases">
        <title>A genome reference for cultivated species of the human gut microbiota.</title>
        <authorList>
            <person name="Zou Y."/>
            <person name="Xue W."/>
            <person name="Luo G."/>
        </authorList>
    </citation>
    <scope>NUCLEOTIDE SEQUENCE [LARGE SCALE GENOMIC DNA]</scope>
    <source>
        <strain evidence="4 5">TM05-16</strain>
    </source>
</reference>
<dbReference type="Gene3D" id="1.10.150.130">
    <property type="match status" value="1"/>
</dbReference>
<dbReference type="GO" id="GO:0003677">
    <property type="term" value="F:DNA binding"/>
    <property type="evidence" value="ECO:0007669"/>
    <property type="project" value="UniProtKB-KW"/>
</dbReference>
<sequence length="73" mass="8747">MNHETQVGKLKSLRSYWKYCVVYKHLAEFVEKRYKASDIALKELTPAFITDFELFLKVEKNHCNNTIRSYTEE</sequence>
<proteinExistence type="predicted"/>
<dbReference type="Proteomes" id="UP000583639">
    <property type="component" value="Unassembled WGS sequence"/>
</dbReference>
<feature type="domain" description="Phage integrase SAM-like" evidence="2">
    <location>
        <begin position="7"/>
        <end position="71"/>
    </location>
</feature>
<gene>
    <name evidence="4" type="ORF">DXD46_15580</name>
    <name evidence="3" type="ORF">HKQ55_05955</name>
</gene>
<dbReference type="EMBL" id="QSPP01000058">
    <property type="protein sequence ID" value="RGJ83530.1"/>
    <property type="molecule type" value="Genomic_DNA"/>
</dbReference>
<evidence type="ECO:0000313" key="5">
    <source>
        <dbReference type="Proteomes" id="UP000260640"/>
    </source>
</evidence>
<dbReference type="InterPro" id="IPR010998">
    <property type="entry name" value="Integrase_recombinase_N"/>
</dbReference>
<evidence type="ECO:0000259" key="2">
    <source>
        <dbReference type="Pfam" id="PF13102"/>
    </source>
</evidence>
<protein>
    <recommendedName>
        <fullName evidence="2">Phage integrase SAM-like domain-containing protein</fullName>
    </recommendedName>
</protein>
<accession>A0A3E4JHN1</accession>
<reference evidence="3 6" key="2">
    <citation type="submission" date="2020-04" db="EMBL/GenBank/DDBJ databases">
        <title>A novel gut-associated lysogenic phage, Bacteroides phage BV01, alters the host transcriptome and bile acid metabolism in Bacteroides vulgatus.</title>
        <authorList>
            <person name="Campbell D.E."/>
            <person name="Ly L."/>
            <person name="Ridlon J.M."/>
            <person name="Hsiao A."/>
            <person name="Degnan P.H."/>
        </authorList>
    </citation>
    <scope>NUCLEOTIDE SEQUENCE [LARGE SCALE GENOMIC DNA]</scope>
    <source>
        <strain evidence="3 6">VPI-BV8526</strain>
    </source>
</reference>
<dbReference type="AlphaFoldDB" id="A0A3E4JHN1"/>
<evidence type="ECO:0000313" key="4">
    <source>
        <dbReference type="EMBL" id="RGJ83530.1"/>
    </source>
</evidence>